<dbReference type="EMBL" id="MU266532">
    <property type="protein sequence ID" value="KAH7921320.1"/>
    <property type="molecule type" value="Genomic_DNA"/>
</dbReference>
<protein>
    <submittedName>
        <fullName evidence="1">ARM repeat-containing protein</fullName>
    </submittedName>
</protein>
<sequence length="1085" mass="120642">MEEDITERKLYATFERHDEFLSLQHTLLAVDLAVDPAIEEDRIEDRVFHRLCGILGEYQEQSYLLDPYLEDLVIPVADSLRTHAKARTSKTIGTSSSSRVGRLADLLYHFIKFPRFFPHEVADLSIALDFIQLPGGPAQKAPEWPLRYVVLLWLSIICRIPFDLEQFDERDHLGHTADTIESVAKSYLGKAGLEREGAAVLLARLYTRKDTRQRFTVFLQWSAEILRSSDIFTSIAVLQVLCDYFNLGSSEEAEEAMSSCLEISALIEQSKILSSNTLVRKYRTKLLSRIALRLVPAQVKNSRIKVRSLAGDNTDAPDPTEEEDIYVPEEVETILEDLFKCLQDKDTVVRWSAAKGIARLAERLPTDFSNQVLETILGLFSIHTIAGATVYDMPAIAEATWHGACLASAEMARRGLVLRGSLADLLDWLSKALYFDIRKGAHSIGSSVRDAAAYVFWALARAQDSSALSGHATKLAQSLAAVSLYDREIHIRRAASAAFQEHVGRMGLFPHGIDVLRKTDFYAVSIRRNAFVVAAPQVAEHIEYRTSLLDHVLSVTLRHWDVVMRQLGAQSLSEICKLDLPTLGSLCIPRLARLLQSFDVVDMHGGLLALTELAEVYRRLDSQESREKQLEIFGHLALIPQDVILAPRNDIVHSGACYLIASTITPQVIELGDTSPVPYWRHIVDAGLRHRNSSVQESAATAMAYMSTHADCSQTAQRYVTEVLLSPDAVRAIFDSLDTGMDDYTMDERGDVGSWIRMACIQGLTSVIESLFAVAGDLPRFADYLPPARYHSAIARILRQGVERLDNVRQLSGECFLRLLGLPLPAVENRESWRIQGESVMKDLFLSENLDADTNWGVGDWLFPKAVAMLEVEAYRRPVLTGIILSVGTRTGSTQRPASASLAEYAKKLPLAPSGNEYSLLGLTSDLLDLVKSQLTSNAIVVPVLQTFNLLLEADALEGLHTAQDGASQLEALITVSSKNISRLKNVQRIQEAMKIIVNLMAFPSVAKSCVPRLVDFLAHPFPKVRASTAEYLYLVLQSKDMGWEVDEADDILLETEWSSMDIDGAKAEAVRLIDMFSSELDASS</sequence>
<name>A0ACB8B703_9AGAM</name>
<reference evidence="1" key="1">
    <citation type="journal article" date="2021" name="New Phytol.">
        <title>Evolutionary innovations through gain and loss of genes in the ectomycorrhizal Boletales.</title>
        <authorList>
            <person name="Wu G."/>
            <person name="Miyauchi S."/>
            <person name="Morin E."/>
            <person name="Kuo A."/>
            <person name="Drula E."/>
            <person name="Varga T."/>
            <person name="Kohler A."/>
            <person name="Feng B."/>
            <person name="Cao Y."/>
            <person name="Lipzen A."/>
            <person name="Daum C."/>
            <person name="Hundley H."/>
            <person name="Pangilinan J."/>
            <person name="Johnson J."/>
            <person name="Barry K."/>
            <person name="LaButti K."/>
            <person name="Ng V."/>
            <person name="Ahrendt S."/>
            <person name="Min B."/>
            <person name="Choi I.G."/>
            <person name="Park H."/>
            <person name="Plett J.M."/>
            <person name="Magnuson J."/>
            <person name="Spatafora J.W."/>
            <person name="Nagy L.G."/>
            <person name="Henrissat B."/>
            <person name="Grigoriev I.V."/>
            <person name="Yang Z.L."/>
            <person name="Xu J."/>
            <person name="Martin F.M."/>
        </authorList>
    </citation>
    <scope>NUCLEOTIDE SEQUENCE</scope>
    <source>
        <strain evidence="1">KUC20120723A-06</strain>
    </source>
</reference>
<accession>A0ACB8B703</accession>
<gene>
    <name evidence="1" type="ORF">BV22DRAFT_1107258</name>
</gene>
<dbReference type="Proteomes" id="UP000790709">
    <property type="component" value="Unassembled WGS sequence"/>
</dbReference>
<organism evidence="1 2">
    <name type="scientific">Leucogyrophana mollusca</name>
    <dbReference type="NCBI Taxonomy" id="85980"/>
    <lineage>
        <taxon>Eukaryota</taxon>
        <taxon>Fungi</taxon>
        <taxon>Dikarya</taxon>
        <taxon>Basidiomycota</taxon>
        <taxon>Agaricomycotina</taxon>
        <taxon>Agaricomycetes</taxon>
        <taxon>Agaricomycetidae</taxon>
        <taxon>Boletales</taxon>
        <taxon>Boletales incertae sedis</taxon>
        <taxon>Leucogyrophana</taxon>
    </lineage>
</organism>
<evidence type="ECO:0000313" key="1">
    <source>
        <dbReference type="EMBL" id="KAH7921320.1"/>
    </source>
</evidence>
<keyword evidence="2" id="KW-1185">Reference proteome</keyword>
<comment type="caution">
    <text evidence="1">The sequence shown here is derived from an EMBL/GenBank/DDBJ whole genome shotgun (WGS) entry which is preliminary data.</text>
</comment>
<evidence type="ECO:0000313" key="2">
    <source>
        <dbReference type="Proteomes" id="UP000790709"/>
    </source>
</evidence>
<proteinExistence type="predicted"/>